<evidence type="ECO:0000313" key="1">
    <source>
        <dbReference type="EMBL" id="RYP81214.1"/>
    </source>
</evidence>
<accession>A0A4Q4Z311</accession>
<reference evidence="1 2" key="1">
    <citation type="submission" date="2019-01" db="EMBL/GenBank/DDBJ databases">
        <title>Nocardioides guangzhouensis sp. nov., an actinobacterium isolated from soil.</title>
        <authorList>
            <person name="Fu Y."/>
            <person name="Cai Y."/>
            <person name="Lin Z."/>
            <person name="Chen P."/>
        </authorList>
    </citation>
    <scope>NUCLEOTIDE SEQUENCE [LARGE SCALE GENOMIC DNA]</scope>
    <source>
        <strain evidence="1 2">130</strain>
    </source>
</reference>
<dbReference type="RefSeq" id="WP_134720996.1">
    <property type="nucleotide sequence ID" value="NZ_SDKM01000074.1"/>
</dbReference>
<keyword evidence="1" id="KW-0067">ATP-binding</keyword>
<keyword evidence="2" id="KW-1185">Reference proteome</keyword>
<organism evidence="1 2">
    <name type="scientific">Nocardioides guangzhouensis</name>
    <dbReference type="NCBI Taxonomy" id="2497878"/>
    <lineage>
        <taxon>Bacteria</taxon>
        <taxon>Bacillati</taxon>
        <taxon>Actinomycetota</taxon>
        <taxon>Actinomycetes</taxon>
        <taxon>Propionibacteriales</taxon>
        <taxon>Nocardioidaceae</taxon>
        <taxon>Nocardioides</taxon>
    </lineage>
</organism>
<dbReference type="Gene3D" id="3.40.50.300">
    <property type="entry name" value="P-loop containing nucleotide triphosphate hydrolases"/>
    <property type="match status" value="1"/>
</dbReference>
<dbReference type="InterPro" id="IPR027417">
    <property type="entry name" value="P-loop_NTPase"/>
</dbReference>
<dbReference type="EMBL" id="SDKM01000074">
    <property type="protein sequence ID" value="RYP81214.1"/>
    <property type="molecule type" value="Genomic_DNA"/>
</dbReference>
<evidence type="ECO:0000313" key="2">
    <source>
        <dbReference type="Proteomes" id="UP000295198"/>
    </source>
</evidence>
<protein>
    <submittedName>
        <fullName evidence="1">ATP-binding protein</fullName>
    </submittedName>
</protein>
<dbReference type="GO" id="GO:0005524">
    <property type="term" value="F:ATP binding"/>
    <property type="evidence" value="ECO:0007669"/>
    <property type="project" value="UniProtKB-KW"/>
</dbReference>
<dbReference type="AlphaFoldDB" id="A0A4Q4Z311"/>
<dbReference type="Proteomes" id="UP000295198">
    <property type="component" value="Unassembled WGS sequence"/>
</dbReference>
<proteinExistence type="predicted"/>
<name>A0A4Q4Z311_9ACTN</name>
<dbReference type="OrthoDB" id="5167319at2"/>
<comment type="caution">
    <text evidence="1">The sequence shown here is derived from an EMBL/GenBank/DDBJ whole genome shotgun (WGS) entry which is preliminary data.</text>
</comment>
<dbReference type="SUPFAM" id="SSF52540">
    <property type="entry name" value="P-loop containing nucleoside triphosphate hydrolases"/>
    <property type="match status" value="1"/>
</dbReference>
<gene>
    <name evidence="1" type="ORF">EKO23_23910</name>
</gene>
<sequence>MAEDLARIVDAARTRAFVGRAAELDCFDAALAGRAPYRVLFVHGAGGLGKTALVHQFRVRAEAAGHRVVQVDGEDVDGSREGLRTAVSPVRAPVSGAGPVLLVDGYERLAAVDSWVRNELVGSLPAGVVVVLAGRNPPEPPWRTDPGWRAVVECLPMKVLDPVDSERLLEHAGVPDGRRARLAGIGRGHPLTLAMLADAAVSGELPEDLADAPDLVAALATRLVDEAPDDDHALAMALCAHTWLTTQDLVEELLGRRAPEVWAWLETRPWVTRGTYGVYPHDLVREVLDADLRRRSPATYRRVNRALHLHSWTALRSGDEGERRLWAHQKLFLHRRSPLAESFWTMRQRGTGIVTPGCAEHHPAVLEIVERFEGRETADLAARWLAAQPENLSVVPSTAGVDAFALHTMHPADPELVNGDPVIQVALDTVARTAPARPGEQIDIARFFGGAAENQRDPYAVVVGSVSSTLLWTTRPLAWAFVATTDPDFWGPVFRYLALTTELHTEFAGRDYTLYGVDWRRLTPERWFDLLGERELTGETGPAPEHVLLPPPLSRDRFAESLRGALHDLHQPDRLRANALMGSRLATDLDGVSPTRLRATILTGVRHVAHEPRGESAGRVLDRTYVHAARTQEAAAEVLDLPFSTYRRHLARAHERLTDLLWAVEIGEVRLPSGQEVSNE</sequence>
<keyword evidence="1" id="KW-0547">Nucleotide-binding</keyword>